<reference evidence="6" key="1">
    <citation type="submission" date="2021-01" db="EMBL/GenBank/DDBJ databases">
        <title>Whole genome shotgun sequence of Rugosimonospora africana NBRC 104875.</title>
        <authorList>
            <person name="Komaki H."/>
            <person name="Tamura T."/>
        </authorList>
    </citation>
    <scope>NUCLEOTIDE SEQUENCE</scope>
    <source>
        <strain evidence="6">NBRC 104875</strain>
    </source>
</reference>
<dbReference type="PANTHER" id="PTHR30136">
    <property type="entry name" value="HELIX-TURN-HELIX TRANSCRIPTIONAL REGULATOR, ICLR FAMILY"/>
    <property type="match status" value="1"/>
</dbReference>
<comment type="caution">
    <text evidence="6">The sequence shown here is derived from an EMBL/GenBank/DDBJ whole genome shotgun (WGS) entry which is preliminary data.</text>
</comment>
<dbReference type="GO" id="GO:0045892">
    <property type="term" value="P:negative regulation of DNA-templated transcription"/>
    <property type="evidence" value="ECO:0007669"/>
    <property type="project" value="TreeGrafter"/>
</dbReference>
<dbReference type="PANTHER" id="PTHR30136:SF24">
    <property type="entry name" value="HTH-TYPE TRANSCRIPTIONAL REPRESSOR ALLR"/>
    <property type="match status" value="1"/>
</dbReference>
<sequence>MRGAGADRSTSQSLDRGLVLMELIGQRPDGISVTELAAATGTHRTIVTRLLKTLARRDYVVRDQFGQYRLGGRLLELARFVQPQVRAAALPILRVLAERIGATAHLTMADGDEAVALIVVEPTTAPYHVSYRAGTRRPLGRGASGTAILSARPVEEVELPSVAAARARGWALSEGELEKGAIGIAAPLPHPQYANYSTGVVMLTAPESPDEVGRAVIEAAAAIAARVV</sequence>
<evidence type="ECO:0000259" key="4">
    <source>
        <dbReference type="PROSITE" id="PS51077"/>
    </source>
</evidence>
<gene>
    <name evidence="6" type="ORF">Raf01_06780</name>
</gene>
<keyword evidence="3" id="KW-0804">Transcription</keyword>
<dbReference type="InterPro" id="IPR012318">
    <property type="entry name" value="HTH_CRP"/>
</dbReference>
<evidence type="ECO:0000256" key="1">
    <source>
        <dbReference type="ARBA" id="ARBA00023015"/>
    </source>
</evidence>
<dbReference type="InterPro" id="IPR005471">
    <property type="entry name" value="Tscrpt_reg_IclR_N"/>
</dbReference>
<dbReference type="Pfam" id="PF09339">
    <property type="entry name" value="HTH_IclR"/>
    <property type="match status" value="1"/>
</dbReference>
<organism evidence="6 7">
    <name type="scientific">Rugosimonospora africana</name>
    <dbReference type="NCBI Taxonomy" id="556532"/>
    <lineage>
        <taxon>Bacteria</taxon>
        <taxon>Bacillati</taxon>
        <taxon>Actinomycetota</taxon>
        <taxon>Actinomycetes</taxon>
        <taxon>Micromonosporales</taxon>
        <taxon>Micromonosporaceae</taxon>
        <taxon>Rugosimonospora</taxon>
    </lineage>
</organism>
<keyword evidence="2" id="KW-0238">DNA-binding</keyword>
<dbReference type="GO" id="GO:0003677">
    <property type="term" value="F:DNA binding"/>
    <property type="evidence" value="ECO:0007669"/>
    <property type="project" value="UniProtKB-KW"/>
</dbReference>
<proteinExistence type="predicted"/>
<dbReference type="Pfam" id="PF01614">
    <property type="entry name" value="IclR_C"/>
    <property type="match status" value="1"/>
</dbReference>
<dbReference type="SUPFAM" id="SSF46785">
    <property type="entry name" value="Winged helix' DNA-binding domain"/>
    <property type="match status" value="1"/>
</dbReference>
<evidence type="ECO:0000313" key="7">
    <source>
        <dbReference type="Proteomes" id="UP000642748"/>
    </source>
</evidence>
<dbReference type="EMBL" id="BONZ01000007">
    <property type="protein sequence ID" value="GIH12506.1"/>
    <property type="molecule type" value="Genomic_DNA"/>
</dbReference>
<dbReference type="SMART" id="SM00419">
    <property type="entry name" value="HTH_CRP"/>
    <property type="match status" value="1"/>
</dbReference>
<dbReference type="InterPro" id="IPR036390">
    <property type="entry name" value="WH_DNA-bd_sf"/>
</dbReference>
<dbReference type="RefSeq" id="WP_239133334.1">
    <property type="nucleotide sequence ID" value="NZ_BONZ01000007.1"/>
</dbReference>
<dbReference type="PROSITE" id="PS51078">
    <property type="entry name" value="ICLR_ED"/>
    <property type="match status" value="1"/>
</dbReference>
<evidence type="ECO:0000313" key="6">
    <source>
        <dbReference type="EMBL" id="GIH12506.1"/>
    </source>
</evidence>
<evidence type="ECO:0000256" key="3">
    <source>
        <dbReference type="ARBA" id="ARBA00023163"/>
    </source>
</evidence>
<dbReference type="InterPro" id="IPR014757">
    <property type="entry name" value="Tscrpt_reg_IclR_C"/>
</dbReference>
<accession>A0A8J3VNM5</accession>
<dbReference type="InterPro" id="IPR050707">
    <property type="entry name" value="HTH_MetabolicPath_Reg"/>
</dbReference>
<dbReference type="InterPro" id="IPR029016">
    <property type="entry name" value="GAF-like_dom_sf"/>
</dbReference>
<protein>
    <submittedName>
        <fullName evidence="6">Transcriptional regulator</fullName>
    </submittedName>
</protein>
<evidence type="ECO:0000259" key="5">
    <source>
        <dbReference type="PROSITE" id="PS51078"/>
    </source>
</evidence>
<evidence type="ECO:0000256" key="2">
    <source>
        <dbReference type="ARBA" id="ARBA00023125"/>
    </source>
</evidence>
<dbReference type="PROSITE" id="PS51077">
    <property type="entry name" value="HTH_ICLR"/>
    <property type="match status" value="1"/>
</dbReference>
<dbReference type="GO" id="GO:0003700">
    <property type="term" value="F:DNA-binding transcription factor activity"/>
    <property type="evidence" value="ECO:0007669"/>
    <property type="project" value="TreeGrafter"/>
</dbReference>
<dbReference type="Gene3D" id="1.10.10.10">
    <property type="entry name" value="Winged helix-like DNA-binding domain superfamily/Winged helix DNA-binding domain"/>
    <property type="match status" value="1"/>
</dbReference>
<dbReference type="SUPFAM" id="SSF55781">
    <property type="entry name" value="GAF domain-like"/>
    <property type="match status" value="1"/>
</dbReference>
<feature type="domain" description="IclR-ED" evidence="5">
    <location>
        <begin position="73"/>
        <end position="228"/>
    </location>
</feature>
<dbReference type="InterPro" id="IPR036388">
    <property type="entry name" value="WH-like_DNA-bd_sf"/>
</dbReference>
<dbReference type="Proteomes" id="UP000642748">
    <property type="component" value="Unassembled WGS sequence"/>
</dbReference>
<keyword evidence="1" id="KW-0805">Transcription regulation</keyword>
<keyword evidence="7" id="KW-1185">Reference proteome</keyword>
<feature type="domain" description="HTH iclR-type" evidence="4">
    <location>
        <begin position="11"/>
        <end position="72"/>
    </location>
</feature>
<dbReference type="Gene3D" id="3.30.450.40">
    <property type="match status" value="2"/>
</dbReference>
<dbReference type="SMART" id="SM00346">
    <property type="entry name" value="HTH_ICLR"/>
    <property type="match status" value="1"/>
</dbReference>
<dbReference type="AlphaFoldDB" id="A0A8J3VNM5"/>
<name>A0A8J3VNM5_9ACTN</name>